<feature type="transmembrane region" description="Helical" evidence="2">
    <location>
        <begin position="192"/>
        <end position="210"/>
    </location>
</feature>
<feature type="compositionally biased region" description="Low complexity" evidence="1">
    <location>
        <begin position="230"/>
        <end position="241"/>
    </location>
</feature>
<dbReference type="OrthoDB" id="345413at2"/>
<evidence type="ECO:0000256" key="1">
    <source>
        <dbReference type="SAM" id="MobiDB-lite"/>
    </source>
</evidence>
<sequence>MSDTALLITLLLRGGQIALLLQIAWLLWRDYRHALAARLGVLLTIGTIAFVVNSTPPIAPMGLARLPITLLDAGNSWVMFLFARALMEDDFRLRRWHALPWLLLAGIGAVNCVWLHPQHHPWAGKVATLQSTSTLLLALATTLTALRDWRSELVEPRRLVRVTLICGCGIYALSVPLRALTMGEDFATASRMHAFDGSLGITLFYCGFLLRRPRADLLFPPANGPAVGDETPPSSATTETSTTEKPDYQPDPAQLAQLEHLMSIERLYRHEDLVS</sequence>
<evidence type="ECO:0000313" key="3">
    <source>
        <dbReference type="EMBL" id="SMC29967.1"/>
    </source>
</evidence>
<dbReference type="RefSeq" id="WP_139799049.1">
    <property type="nucleotide sequence ID" value="NZ_FWXD01000058.1"/>
</dbReference>
<dbReference type="AlphaFoldDB" id="A0A1W1Y1F4"/>
<dbReference type="Proteomes" id="UP000192761">
    <property type="component" value="Unassembled WGS sequence"/>
</dbReference>
<protein>
    <submittedName>
        <fullName evidence="3">Uncharacterized protein</fullName>
    </submittedName>
</protein>
<feature type="transmembrane region" description="Helical" evidence="2">
    <location>
        <begin position="158"/>
        <end position="180"/>
    </location>
</feature>
<keyword evidence="4" id="KW-1185">Reference proteome</keyword>
<evidence type="ECO:0000256" key="2">
    <source>
        <dbReference type="SAM" id="Phobius"/>
    </source>
</evidence>
<proteinExistence type="predicted"/>
<accession>A0A1W1Y1F4</accession>
<keyword evidence="2" id="KW-0472">Membrane</keyword>
<dbReference type="STRING" id="1121001.SAMN02745857_04311"/>
<organism evidence="3 4">
    <name type="scientific">Andreprevotia lacus DSM 23236</name>
    <dbReference type="NCBI Taxonomy" id="1121001"/>
    <lineage>
        <taxon>Bacteria</taxon>
        <taxon>Pseudomonadati</taxon>
        <taxon>Pseudomonadota</taxon>
        <taxon>Betaproteobacteria</taxon>
        <taxon>Neisseriales</taxon>
        <taxon>Chitinibacteraceae</taxon>
        <taxon>Andreprevotia</taxon>
    </lineage>
</organism>
<feature type="transmembrane region" description="Helical" evidence="2">
    <location>
        <begin position="122"/>
        <end position="146"/>
    </location>
</feature>
<feature type="transmembrane region" description="Helical" evidence="2">
    <location>
        <begin position="6"/>
        <end position="28"/>
    </location>
</feature>
<feature type="transmembrane region" description="Helical" evidence="2">
    <location>
        <begin position="64"/>
        <end position="86"/>
    </location>
</feature>
<keyword evidence="2" id="KW-0812">Transmembrane</keyword>
<feature type="transmembrane region" description="Helical" evidence="2">
    <location>
        <begin position="35"/>
        <end position="52"/>
    </location>
</feature>
<gene>
    <name evidence="3" type="ORF">SAMN02745857_04311</name>
</gene>
<reference evidence="3 4" key="1">
    <citation type="submission" date="2017-04" db="EMBL/GenBank/DDBJ databases">
        <authorList>
            <person name="Afonso C.L."/>
            <person name="Miller P.J."/>
            <person name="Scott M.A."/>
            <person name="Spackman E."/>
            <person name="Goraichik I."/>
            <person name="Dimitrov K.M."/>
            <person name="Suarez D.L."/>
            <person name="Swayne D.E."/>
        </authorList>
    </citation>
    <scope>NUCLEOTIDE SEQUENCE [LARGE SCALE GENOMIC DNA]</scope>
    <source>
        <strain evidence="3 4">DSM 23236</strain>
    </source>
</reference>
<evidence type="ECO:0000313" key="4">
    <source>
        <dbReference type="Proteomes" id="UP000192761"/>
    </source>
</evidence>
<feature type="transmembrane region" description="Helical" evidence="2">
    <location>
        <begin position="98"/>
        <end position="116"/>
    </location>
</feature>
<feature type="region of interest" description="Disordered" evidence="1">
    <location>
        <begin position="221"/>
        <end position="250"/>
    </location>
</feature>
<name>A0A1W1Y1F4_9NEIS</name>
<keyword evidence="2" id="KW-1133">Transmembrane helix</keyword>
<dbReference type="EMBL" id="FWXD01000058">
    <property type="protein sequence ID" value="SMC29967.1"/>
    <property type="molecule type" value="Genomic_DNA"/>
</dbReference>